<dbReference type="Proteomes" id="UP000515158">
    <property type="component" value="Unplaced"/>
</dbReference>
<dbReference type="GeneID" id="117639641"/>
<name>A0A6P8Y4N9_THRPL</name>
<sequence length="230" mass="26186">MSPVTCEIVVKEEVKLEHEDELIFPLESKQINDAIFNVKTNSWNVNFAAAAKDKFSGTQTAIKQNLEWTIPEHKYTSHCLSSLETGQALQLSKFIKSSSLKNSINKRGAEWYGKHITPPKNFFVGWCDSRKAKAILHFLESFAGISRGSKYSRCANFSIACNGPRILVCEECLSQFGGLHDRYLKICRHYKTSHSRNCNKLIGRKLSQHHSTLVLMITAWQQDTNECLHH</sequence>
<accession>A0A6P8Y4N9</accession>
<dbReference type="AlphaFoldDB" id="A0A6P8Y4N9"/>
<organism evidence="2">
    <name type="scientific">Thrips palmi</name>
    <name type="common">Melon thrips</name>
    <dbReference type="NCBI Taxonomy" id="161013"/>
    <lineage>
        <taxon>Eukaryota</taxon>
        <taxon>Metazoa</taxon>
        <taxon>Ecdysozoa</taxon>
        <taxon>Arthropoda</taxon>
        <taxon>Hexapoda</taxon>
        <taxon>Insecta</taxon>
        <taxon>Pterygota</taxon>
        <taxon>Neoptera</taxon>
        <taxon>Paraneoptera</taxon>
        <taxon>Thysanoptera</taxon>
        <taxon>Terebrantia</taxon>
        <taxon>Thripoidea</taxon>
        <taxon>Thripidae</taxon>
        <taxon>Thrips</taxon>
    </lineage>
</organism>
<protein>
    <submittedName>
        <fullName evidence="2">Uncharacterized protein LOC117639641 isoform X1</fullName>
    </submittedName>
</protein>
<evidence type="ECO:0000313" key="1">
    <source>
        <dbReference type="Proteomes" id="UP000515158"/>
    </source>
</evidence>
<gene>
    <name evidence="2" type="primary">LOC117639641</name>
</gene>
<dbReference type="RefSeq" id="XP_034231400.1">
    <property type="nucleotide sequence ID" value="XM_034375509.1"/>
</dbReference>
<keyword evidence="1" id="KW-1185">Reference proteome</keyword>
<evidence type="ECO:0000313" key="2">
    <source>
        <dbReference type="RefSeq" id="XP_034231400.1"/>
    </source>
</evidence>
<dbReference type="KEGG" id="tpal:117639641"/>
<reference evidence="2" key="1">
    <citation type="submission" date="2025-08" db="UniProtKB">
        <authorList>
            <consortium name="RefSeq"/>
        </authorList>
    </citation>
    <scope>IDENTIFICATION</scope>
    <source>
        <tissue evidence="2">Total insect</tissue>
    </source>
</reference>
<dbReference type="InParanoid" id="A0A6P8Y4N9"/>
<proteinExistence type="predicted"/>